<dbReference type="GeneID" id="79905387"/>
<reference evidence="3 5" key="1">
    <citation type="submission" date="2019-06" db="EMBL/GenBank/DDBJ databases">
        <title>Genome sequencing of Zymomonas mobilis strains for genetic engineering and biofuel applications.</title>
        <authorList>
            <person name="Teravest M."/>
        </authorList>
    </citation>
    <scope>NUCLEOTIDE SEQUENCE [LARGE SCALE GENOMIC DNA]</scope>
    <source>
        <strain evidence="3 5">AN0101</strain>
    </source>
</reference>
<evidence type="ECO:0000313" key="3">
    <source>
        <dbReference type="EMBL" id="TQL14976.1"/>
    </source>
</evidence>
<gene>
    <name evidence="4" type="ORF">FBY58_1796</name>
    <name evidence="3" type="ORF">FBY58_1843</name>
</gene>
<dbReference type="InterPro" id="IPR010985">
    <property type="entry name" value="Ribbon_hlx_hlx"/>
</dbReference>
<dbReference type="Proteomes" id="UP000316887">
    <property type="component" value="Unassembled WGS sequence"/>
</dbReference>
<evidence type="ECO:0000313" key="4">
    <source>
        <dbReference type="EMBL" id="TQL14984.1"/>
    </source>
</evidence>
<dbReference type="AlphaFoldDB" id="A0A542VUH4"/>
<dbReference type="EMBL" id="VFOF01000006">
    <property type="protein sequence ID" value="TQL14976.1"/>
    <property type="molecule type" value="Genomic_DNA"/>
</dbReference>
<dbReference type="Gene3D" id="1.10.1220.10">
    <property type="entry name" value="Met repressor-like"/>
    <property type="match status" value="1"/>
</dbReference>
<dbReference type="OrthoDB" id="8690295at2"/>
<feature type="region of interest" description="Disordered" evidence="1">
    <location>
        <begin position="1"/>
        <end position="22"/>
    </location>
</feature>
<evidence type="ECO:0000313" key="5">
    <source>
        <dbReference type="Proteomes" id="UP000316887"/>
    </source>
</evidence>
<evidence type="ECO:0000256" key="1">
    <source>
        <dbReference type="SAM" id="MobiDB-lite"/>
    </source>
</evidence>
<dbReference type="SUPFAM" id="SSF47598">
    <property type="entry name" value="Ribbon-helix-helix"/>
    <property type="match status" value="1"/>
</dbReference>
<dbReference type="GO" id="GO:0006355">
    <property type="term" value="P:regulation of DNA-templated transcription"/>
    <property type="evidence" value="ECO:0007669"/>
    <property type="project" value="InterPro"/>
</dbReference>
<dbReference type="InterPro" id="IPR013321">
    <property type="entry name" value="Arc_rbn_hlx_hlx"/>
</dbReference>
<evidence type="ECO:0000259" key="2">
    <source>
        <dbReference type="Pfam" id="PF21432"/>
    </source>
</evidence>
<dbReference type="Pfam" id="PF21432">
    <property type="entry name" value="56B_RHH"/>
    <property type="match status" value="1"/>
</dbReference>
<accession>A0A542VUH4</accession>
<dbReference type="RefSeq" id="WP_011078109.1">
    <property type="nucleotide sequence ID" value="NZ_CP079221.1"/>
</dbReference>
<feature type="domain" description="56B-like ribbon-helix-helix" evidence="2">
    <location>
        <begin position="41"/>
        <end position="62"/>
    </location>
</feature>
<protein>
    <submittedName>
        <fullName evidence="3">ParG protein</fullName>
    </submittedName>
</protein>
<dbReference type="InterPro" id="IPR049123">
    <property type="entry name" value="56B_RHH"/>
</dbReference>
<dbReference type="EMBL" id="VFOF01000004">
    <property type="protein sequence ID" value="TQL14984.1"/>
    <property type="molecule type" value="Genomic_DNA"/>
</dbReference>
<proteinExistence type="predicted"/>
<comment type="caution">
    <text evidence="3">The sequence shown here is derived from an EMBL/GenBank/DDBJ whole genome shotgun (WGS) entry which is preliminary data.</text>
</comment>
<name>A0A542VUH4_ZYMMB</name>
<sequence>MSKSVLSLKAGRPSARKSKEVTLASLSDEKEQKRVNFFIDSDLHTKLKIYAAQQGKSIKDILTDYIKTLPFN</sequence>
<organism evidence="3 5">
    <name type="scientific">Zymomonas mobilis</name>
    <dbReference type="NCBI Taxonomy" id="542"/>
    <lineage>
        <taxon>Bacteria</taxon>
        <taxon>Pseudomonadati</taxon>
        <taxon>Pseudomonadota</taxon>
        <taxon>Alphaproteobacteria</taxon>
        <taxon>Sphingomonadales</taxon>
        <taxon>Zymomonadaceae</taxon>
        <taxon>Zymomonas</taxon>
    </lineage>
</organism>